<evidence type="ECO:0000313" key="3">
    <source>
        <dbReference type="Proteomes" id="UP000004459"/>
    </source>
</evidence>
<dbReference type="Proteomes" id="UP000004459">
    <property type="component" value="Unassembled WGS sequence"/>
</dbReference>
<gene>
    <name evidence="2" type="ORF">HMPREF0372_00414</name>
</gene>
<dbReference type="EMBL" id="AGCK01000029">
    <property type="protein sequence ID" value="EHM54711.1"/>
    <property type="molecule type" value="Genomic_DNA"/>
</dbReference>
<dbReference type="AlphaFoldDB" id="G9YLP8"/>
<accession>G9YLP8</accession>
<proteinExistence type="predicted"/>
<evidence type="ECO:0000256" key="1">
    <source>
        <dbReference type="SAM" id="MobiDB-lite"/>
    </source>
</evidence>
<dbReference type="HOGENOM" id="CLU_2600907_0_0_9"/>
<name>G9YLP8_FLAPL</name>
<comment type="caution">
    <text evidence="2">The sequence shown here is derived from an EMBL/GenBank/DDBJ whole genome shotgun (WGS) entry which is preliminary data.</text>
</comment>
<organism evidence="2 3">
    <name type="scientific">Flavonifractor plautii ATCC 29863</name>
    <dbReference type="NCBI Taxonomy" id="411475"/>
    <lineage>
        <taxon>Bacteria</taxon>
        <taxon>Bacillati</taxon>
        <taxon>Bacillota</taxon>
        <taxon>Clostridia</taxon>
        <taxon>Eubacteriales</taxon>
        <taxon>Oscillospiraceae</taxon>
        <taxon>Flavonifractor</taxon>
    </lineage>
</organism>
<sequence>MEKRRLELIEAECRRHAALARVDAARRAEHEEVAEALAWALRHLGKEEPICVSVRLTPLSPPPSARKLGARRQKPSPGG</sequence>
<evidence type="ECO:0000313" key="2">
    <source>
        <dbReference type="EMBL" id="EHM54711.1"/>
    </source>
</evidence>
<reference evidence="2 3" key="1">
    <citation type="submission" date="2011-08" db="EMBL/GenBank/DDBJ databases">
        <authorList>
            <person name="Weinstock G."/>
            <person name="Sodergren E."/>
            <person name="Clifton S."/>
            <person name="Fulton L."/>
            <person name="Fulton B."/>
            <person name="Courtney L."/>
            <person name="Fronick C."/>
            <person name="Harrison M."/>
            <person name="Strong C."/>
            <person name="Farmer C."/>
            <person name="Delahaunty K."/>
            <person name="Markovic C."/>
            <person name="Hall O."/>
            <person name="Minx P."/>
            <person name="Tomlinson C."/>
            <person name="Mitreva M."/>
            <person name="Hou S."/>
            <person name="Chen J."/>
            <person name="Wollam A."/>
            <person name="Pepin K.H."/>
            <person name="Johnson M."/>
            <person name="Bhonagiri V."/>
            <person name="Zhang X."/>
            <person name="Suruliraj S."/>
            <person name="Warren W."/>
            <person name="Chinwalla A."/>
            <person name="Mardis E.R."/>
            <person name="Wilson R.K."/>
        </authorList>
    </citation>
    <scope>NUCLEOTIDE SEQUENCE [LARGE SCALE GENOMIC DNA]</scope>
    <source>
        <strain evidence="2 3">ATCC 29863</strain>
    </source>
</reference>
<protein>
    <submittedName>
        <fullName evidence="2">Uncharacterized protein</fullName>
    </submittedName>
</protein>
<feature type="region of interest" description="Disordered" evidence="1">
    <location>
        <begin position="59"/>
        <end position="79"/>
    </location>
</feature>
<feature type="compositionally biased region" description="Basic residues" evidence="1">
    <location>
        <begin position="68"/>
        <end position="79"/>
    </location>
</feature>